<accession>X0S408</accession>
<gene>
    <name evidence="1" type="ORF">S01H1_07685</name>
</gene>
<dbReference type="AlphaFoldDB" id="X0S408"/>
<dbReference type="EMBL" id="BARS01003952">
    <property type="protein sequence ID" value="GAF70667.1"/>
    <property type="molecule type" value="Genomic_DNA"/>
</dbReference>
<comment type="caution">
    <text evidence="1">The sequence shown here is derived from an EMBL/GenBank/DDBJ whole genome shotgun (WGS) entry which is preliminary data.</text>
</comment>
<reference evidence="1" key="1">
    <citation type="journal article" date="2014" name="Front. Microbiol.">
        <title>High frequency of phylogenetically diverse reductive dehalogenase-homologous genes in deep subseafloor sedimentary metagenomes.</title>
        <authorList>
            <person name="Kawai M."/>
            <person name="Futagami T."/>
            <person name="Toyoda A."/>
            <person name="Takaki Y."/>
            <person name="Nishi S."/>
            <person name="Hori S."/>
            <person name="Arai W."/>
            <person name="Tsubouchi T."/>
            <person name="Morono Y."/>
            <person name="Uchiyama I."/>
            <person name="Ito T."/>
            <person name="Fujiyama A."/>
            <person name="Inagaki F."/>
            <person name="Takami H."/>
        </authorList>
    </citation>
    <scope>NUCLEOTIDE SEQUENCE</scope>
    <source>
        <strain evidence="1">Expedition CK06-06</strain>
    </source>
</reference>
<proteinExistence type="predicted"/>
<protein>
    <submittedName>
        <fullName evidence="1">Uncharacterized protein</fullName>
    </submittedName>
</protein>
<evidence type="ECO:0000313" key="1">
    <source>
        <dbReference type="EMBL" id="GAF70667.1"/>
    </source>
</evidence>
<sequence length="194" mass="21707">MSSIRINSICCDLFVPGSTDVGFYIYLNASVYVTPTIDSLVVYNETTGISYTSIGTDPTLTITNEGLVSNNYRIKIILTDLSDNLPEGRYCFELIMDYVNDLGVVQNNVKFNICKVSLCSSEAQLQTDLPNTILTQKCPPEDCQDLKDKFWEAYTLYRAMKIADSCDLDIAWDNSFLKLKGLLAIIKKDACLNC</sequence>
<name>X0S408_9ZZZZ</name>
<organism evidence="1">
    <name type="scientific">marine sediment metagenome</name>
    <dbReference type="NCBI Taxonomy" id="412755"/>
    <lineage>
        <taxon>unclassified sequences</taxon>
        <taxon>metagenomes</taxon>
        <taxon>ecological metagenomes</taxon>
    </lineage>
</organism>